<reference evidence="1" key="1">
    <citation type="submission" date="2016-03" db="EMBL/GenBank/DDBJ databases">
        <authorList>
            <person name="Ploux O."/>
        </authorList>
    </citation>
    <scope>NUCLEOTIDE SEQUENCE</scope>
    <source>
        <strain evidence="1">UC10</strain>
    </source>
</reference>
<name>A0A1Y5PW09_9SPHN</name>
<dbReference type="EMBL" id="LT598653">
    <property type="protein sequence ID" value="SBV34203.1"/>
    <property type="molecule type" value="Genomic_DNA"/>
</dbReference>
<sequence length="98" mass="10584">MAKLNNALVAGYVQAWLEQLSDQITLSAETQADMKAQTIPLTDLIDVLEASDDASSTKENPHDAFFSITGTTVDGERLRVTLSIDPLVGICVHGVQRL</sequence>
<proteinExistence type="predicted"/>
<gene>
    <name evidence="1" type="ORF">SPPYR_3083</name>
</gene>
<protein>
    <submittedName>
        <fullName evidence="1">Uncharacterized protein</fullName>
    </submittedName>
</protein>
<organism evidence="1">
    <name type="scientific">uncultured Sphingopyxis sp</name>
    <dbReference type="NCBI Taxonomy" id="310581"/>
    <lineage>
        <taxon>Bacteria</taxon>
        <taxon>Pseudomonadati</taxon>
        <taxon>Pseudomonadota</taxon>
        <taxon>Alphaproteobacteria</taxon>
        <taxon>Sphingomonadales</taxon>
        <taxon>Sphingomonadaceae</taxon>
        <taxon>Sphingopyxis</taxon>
        <taxon>environmental samples</taxon>
    </lineage>
</organism>
<dbReference type="KEGG" id="sphu:SPPYR_3083"/>
<dbReference type="RefSeq" id="WP_295320890.1">
    <property type="nucleotide sequence ID" value="NZ_LT598653.1"/>
</dbReference>
<evidence type="ECO:0000313" key="1">
    <source>
        <dbReference type="EMBL" id="SBV34203.1"/>
    </source>
</evidence>
<dbReference type="AlphaFoldDB" id="A0A1Y5PW09"/>
<accession>A0A1Y5PW09</accession>